<dbReference type="Proteomes" id="UP001181693">
    <property type="component" value="Unassembled WGS sequence"/>
</dbReference>
<proteinExistence type="predicted"/>
<reference evidence="1" key="1">
    <citation type="thesis" date="2020" institute="ProQuest LLC" country="789 East Eisenhower Parkway, Ann Arbor, MI, USA">
        <title>Comparative Genomics and Chromosome Evolution.</title>
        <authorList>
            <person name="Mudd A.B."/>
        </authorList>
    </citation>
    <scope>NUCLEOTIDE SEQUENCE</scope>
    <source>
        <strain evidence="1">1538</strain>
        <tissue evidence="1">Blood</tissue>
    </source>
</reference>
<organism evidence="1 2">
    <name type="scientific">Pyxicephalus adspersus</name>
    <name type="common">African bullfrog</name>
    <dbReference type="NCBI Taxonomy" id="30357"/>
    <lineage>
        <taxon>Eukaryota</taxon>
        <taxon>Metazoa</taxon>
        <taxon>Chordata</taxon>
        <taxon>Craniata</taxon>
        <taxon>Vertebrata</taxon>
        <taxon>Euteleostomi</taxon>
        <taxon>Amphibia</taxon>
        <taxon>Batrachia</taxon>
        <taxon>Anura</taxon>
        <taxon>Neobatrachia</taxon>
        <taxon>Ranoidea</taxon>
        <taxon>Pyxicephalidae</taxon>
        <taxon>Pyxicephalinae</taxon>
        <taxon>Pyxicephalus</taxon>
    </lineage>
</organism>
<sequence>MVQIITIIRPQQHIKAAHGEGLYSACTQLAVKGNCMPEAHYNIRPWTPPAAINVVSYVTSSTLLPVHISLLLHTKLFYLGWKCLPKLSESILISSCALIFPINFLQ</sequence>
<protein>
    <submittedName>
        <fullName evidence="1">Uncharacterized protein</fullName>
    </submittedName>
</protein>
<evidence type="ECO:0000313" key="1">
    <source>
        <dbReference type="EMBL" id="DBA28732.1"/>
    </source>
</evidence>
<dbReference type="AlphaFoldDB" id="A0AAV3B0T1"/>
<gene>
    <name evidence="1" type="ORF">GDO54_009038</name>
</gene>
<keyword evidence="2" id="KW-1185">Reference proteome</keyword>
<accession>A0AAV3B0T1</accession>
<dbReference type="EMBL" id="DYDO01000003">
    <property type="protein sequence ID" value="DBA28732.1"/>
    <property type="molecule type" value="Genomic_DNA"/>
</dbReference>
<comment type="caution">
    <text evidence="1">The sequence shown here is derived from an EMBL/GenBank/DDBJ whole genome shotgun (WGS) entry which is preliminary data.</text>
</comment>
<evidence type="ECO:0000313" key="2">
    <source>
        <dbReference type="Proteomes" id="UP001181693"/>
    </source>
</evidence>
<name>A0AAV3B0T1_PYXAD</name>